<dbReference type="GO" id="GO:0003676">
    <property type="term" value="F:nucleic acid binding"/>
    <property type="evidence" value="ECO:0007669"/>
    <property type="project" value="InterPro"/>
</dbReference>
<organism evidence="2 3">
    <name type="scientific">Phytophthora fragariaefolia</name>
    <dbReference type="NCBI Taxonomy" id="1490495"/>
    <lineage>
        <taxon>Eukaryota</taxon>
        <taxon>Sar</taxon>
        <taxon>Stramenopiles</taxon>
        <taxon>Oomycota</taxon>
        <taxon>Peronosporomycetes</taxon>
        <taxon>Peronosporales</taxon>
        <taxon>Peronosporaceae</taxon>
        <taxon>Phytophthora</taxon>
    </lineage>
</organism>
<dbReference type="Proteomes" id="UP001165121">
    <property type="component" value="Unassembled WGS sequence"/>
</dbReference>
<dbReference type="AlphaFoldDB" id="A0A9W6TI89"/>
<sequence>MTRREALKRTPAESREVPLMLNEDVQNPNEEAAPSIWSVPRIVNSRSTRVGGKVIEELVILLQAQQINPVLYHPQMIGLVERFYRAWKDCVATCMHEEAQRDWDVWVDFVVYAHNSGWHSTVQLSPNELLMGRRPRSPNELLRNMNVHEAGKLTAYHQRLLTAMSSSRKCADVARAQEQERQARYYNRKVRNPHTIRSRDRVLMFRPPRGPTAPKFVHQLLGPMRVVEPAGFDNFLVEREDVDGQPECYIAHVSFLVIYHRPASTLQRIAVDIKAQLNHEDADGRHSDGAAPTKIIGTTTAPVQTAVTAISGEQRRRTVVSPAERWESHELLVELRQRRRRNITGQYVLEYELRLEILSNEYENDQELGSESDDNNSLDDPASCLTRDNFEESMSQPPGPQNWMLEGEWPKIAEERGARGSNRLKVLGSSSDTDKAHQTRRCPTRMRPISGWCFPSRHSSVPSHDQAAYQLAIPKDRFGYSSDQDVNPSDEPQDGLPVCILRPPGTRTKSNPCTHGIFGQCSKPQELPKSGMSSTKTQVQATTSVHYGVRSHDVSTVQTDPKIQMLPRSSMMSVRLPSVQRGASVYKSQVTPKRRTCFEQRRPLKIQIPRKIEETKRLDSQSEITLSKVCSAF</sequence>
<comment type="caution">
    <text evidence="2">The sequence shown here is derived from an EMBL/GenBank/DDBJ whole genome shotgun (WGS) entry which is preliminary data.</text>
</comment>
<reference evidence="2" key="1">
    <citation type="submission" date="2023-04" db="EMBL/GenBank/DDBJ databases">
        <title>Phytophthora fragariaefolia NBRC 109709.</title>
        <authorList>
            <person name="Ichikawa N."/>
            <person name="Sato H."/>
            <person name="Tonouchi N."/>
        </authorList>
    </citation>
    <scope>NUCLEOTIDE SEQUENCE</scope>
    <source>
        <strain evidence="2">NBRC 109709</strain>
    </source>
</reference>
<proteinExistence type="predicted"/>
<evidence type="ECO:0000256" key="1">
    <source>
        <dbReference type="SAM" id="MobiDB-lite"/>
    </source>
</evidence>
<feature type="region of interest" description="Disordered" evidence="1">
    <location>
        <begin position="364"/>
        <end position="403"/>
    </location>
</feature>
<dbReference type="SUPFAM" id="SSF53098">
    <property type="entry name" value="Ribonuclease H-like"/>
    <property type="match status" value="1"/>
</dbReference>
<dbReference type="PANTHER" id="PTHR47266">
    <property type="entry name" value="ENDONUCLEASE-RELATED"/>
    <property type="match status" value="1"/>
</dbReference>
<evidence type="ECO:0000313" key="3">
    <source>
        <dbReference type="Proteomes" id="UP001165121"/>
    </source>
</evidence>
<dbReference type="InterPro" id="IPR012337">
    <property type="entry name" value="RNaseH-like_sf"/>
</dbReference>
<keyword evidence="3" id="KW-1185">Reference proteome</keyword>
<evidence type="ECO:0000313" key="2">
    <source>
        <dbReference type="EMBL" id="GMF15692.1"/>
    </source>
</evidence>
<dbReference type="InterPro" id="IPR052160">
    <property type="entry name" value="Gypsy_RT_Integrase-like"/>
</dbReference>
<gene>
    <name evidence="2" type="ORF">Pfra01_000052000</name>
</gene>
<dbReference type="EMBL" id="BSXT01000041">
    <property type="protein sequence ID" value="GMF15692.1"/>
    <property type="molecule type" value="Genomic_DNA"/>
</dbReference>
<name>A0A9W6TI89_9STRA</name>
<feature type="compositionally biased region" description="Acidic residues" evidence="1">
    <location>
        <begin position="364"/>
        <end position="377"/>
    </location>
</feature>
<protein>
    <submittedName>
        <fullName evidence="2">Unnamed protein product</fullName>
    </submittedName>
</protein>
<dbReference type="InterPro" id="IPR036397">
    <property type="entry name" value="RNaseH_sf"/>
</dbReference>
<accession>A0A9W6TI89</accession>
<dbReference type="OrthoDB" id="427129at2759"/>
<dbReference type="Gene3D" id="3.30.420.10">
    <property type="entry name" value="Ribonuclease H-like superfamily/Ribonuclease H"/>
    <property type="match status" value="1"/>
</dbReference>